<keyword evidence="4" id="KW-1185">Reference proteome</keyword>
<feature type="transmembrane region" description="Helical" evidence="1">
    <location>
        <begin position="70"/>
        <end position="94"/>
    </location>
</feature>
<evidence type="ECO:0000259" key="2">
    <source>
        <dbReference type="Pfam" id="PF13828"/>
    </source>
</evidence>
<evidence type="ECO:0000313" key="3">
    <source>
        <dbReference type="EMBL" id="RUL66551.1"/>
    </source>
</evidence>
<proteinExistence type="predicted"/>
<dbReference type="InterPro" id="IPR025241">
    <property type="entry name" value="DUF4190"/>
</dbReference>
<evidence type="ECO:0000256" key="1">
    <source>
        <dbReference type="SAM" id="Phobius"/>
    </source>
</evidence>
<keyword evidence="1" id="KW-1133">Transmembrane helix</keyword>
<protein>
    <submittedName>
        <fullName evidence="3">DUF4190 domain-containing protein</fullName>
    </submittedName>
</protein>
<dbReference type="EMBL" id="RYZR01000002">
    <property type="protein sequence ID" value="RUL66551.1"/>
    <property type="molecule type" value="Genomic_DNA"/>
</dbReference>
<organism evidence="3 4">
    <name type="scientific">Dyella dinghuensis</name>
    <dbReference type="NCBI Taxonomy" id="1920169"/>
    <lineage>
        <taxon>Bacteria</taxon>
        <taxon>Pseudomonadati</taxon>
        <taxon>Pseudomonadota</taxon>
        <taxon>Gammaproteobacteria</taxon>
        <taxon>Lysobacterales</taxon>
        <taxon>Rhodanobacteraceae</taxon>
        <taxon>Dyella</taxon>
    </lineage>
</organism>
<feature type="transmembrane region" description="Helical" evidence="1">
    <location>
        <begin position="12"/>
        <end position="40"/>
    </location>
</feature>
<keyword evidence="1" id="KW-0812">Transmembrane</keyword>
<comment type="caution">
    <text evidence="3">The sequence shown here is derived from an EMBL/GenBank/DDBJ whole genome shotgun (WGS) entry which is preliminary data.</text>
</comment>
<keyword evidence="1" id="KW-0472">Membrane</keyword>
<accession>A0A3S0WRA2</accession>
<sequence>MSYQPPVYRSTSSLAIVSLIFGIATWFVLPFVGAIVAIVCGHMARNEIRRAPAGTVEGEGMATAGLVLGYVHLALMCLIVLIGIVLMMLGFSFWHWH</sequence>
<reference evidence="3 4" key="1">
    <citation type="submission" date="2018-12" db="EMBL/GenBank/DDBJ databases">
        <title>Dyella dinghuensis sp. nov. DHOA06 and Dyella choica sp. nov. 4M-K27, isolated from forest soil.</title>
        <authorList>
            <person name="Qiu L.-H."/>
            <person name="Gao Z.-H."/>
        </authorList>
    </citation>
    <scope>NUCLEOTIDE SEQUENCE [LARGE SCALE GENOMIC DNA]</scope>
    <source>
        <strain evidence="3 4">DHOA06</strain>
    </source>
</reference>
<dbReference type="OrthoDB" id="6183992at2"/>
<dbReference type="AlphaFoldDB" id="A0A3S0WRA2"/>
<dbReference type="Pfam" id="PF13828">
    <property type="entry name" value="DUF4190"/>
    <property type="match status" value="1"/>
</dbReference>
<name>A0A3S0WRA2_9GAMM</name>
<gene>
    <name evidence="3" type="ORF">EKH79_01620</name>
</gene>
<feature type="domain" description="DUF4190" evidence="2">
    <location>
        <begin position="14"/>
        <end position="78"/>
    </location>
</feature>
<dbReference type="RefSeq" id="WP_126672049.1">
    <property type="nucleotide sequence ID" value="NZ_RYZR01000002.1"/>
</dbReference>
<dbReference type="Proteomes" id="UP000267077">
    <property type="component" value="Unassembled WGS sequence"/>
</dbReference>
<evidence type="ECO:0000313" key="4">
    <source>
        <dbReference type="Proteomes" id="UP000267077"/>
    </source>
</evidence>